<keyword evidence="1" id="KW-1133">Transmembrane helix</keyword>
<gene>
    <name evidence="2" type="ORF">SPV1_01417</name>
</gene>
<dbReference type="AlphaFoldDB" id="Q0F2I5"/>
<feature type="transmembrane region" description="Helical" evidence="1">
    <location>
        <begin position="38"/>
        <end position="58"/>
    </location>
</feature>
<keyword evidence="1" id="KW-0472">Membrane</keyword>
<comment type="caution">
    <text evidence="2">The sequence shown here is derived from an EMBL/GenBank/DDBJ whole genome shotgun (WGS) entry which is preliminary data.</text>
</comment>
<dbReference type="HOGENOM" id="CLU_1370775_0_0_0"/>
<accession>Q0F2I5</accession>
<evidence type="ECO:0000313" key="3">
    <source>
        <dbReference type="Proteomes" id="UP000005297"/>
    </source>
</evidence>
<name>Q0F2I5_9PROT</name>
<sequence>MREVANIVCIHHGPRPFIGEVQSRNHHPCLTTPTRRNIMRYIISMILFLYPALAWSEYNPQAIKAGMSEHSESFHIKNWRAAGDDVSVAETGLKGVIISVSKNNTEVIASLMDAGQIAPAILRCMVLGTIGLSPKDEAQRSKIGALIQDAATTGSSRSLTMNDVKLDVSSKQVVGDTFLYCTLSPPAQNTQSSAGHAGK</sequence>
<reference evidence="2 3" key="1">
    <citation type="submission" date="2006-09" db="EMBL/GenBank/DDBJ databases">
        <authorList>
            <person name="Emerson D."/>
            <person name="Ferriera S."/>
            <person name="Johnson J."/>
            <person name="Kravitz S."/>
            <person name="Halpern A."/>
            <person name="Remington K."/>
            <person name="Beeson K."/>
            <person name="Tran B."/>
            <person name="Rogers Y.-H."/>
            <person name="Friedman R."/>
            <person name="Venter J.C."/>
        </authorList>
    </citation>
    <scope>NUCLEOTIDE SEQUENCE [LARGE SCALE GENOMIC DNA]</scope>
    <source>
        <strain evidence="2 3">PV-1</strain>
    </source>
</reference>
<proteinExistence type="predicted"/>
<dbReference type="InParanoid" id="Q0F2I5"/>
<organism evidence="2 3">
    <name type="scientific">Mariprofundus ferrooxydans PV-1</name>
    <dbReference type="NCBI Taxonomy" id="314345"/>
    <lineage>
        <taxon>Bacteria</taxon>
        <taxon>Pseudomonadati</taxon>
        <taxon>Pseudomonadota</taxon>
        <taxon>Candidatius Mariprofundia</taxon>
        <taxon>Mariprofundales</taxon>
        <taxon>Mariprofundaceae</taxon>
        <taxon>Mariprofundus</taxon>
    </lineage>
</organism>
<dbReference type="STRING" id="314344.AL013_01610"/>
<dbReference type="Proteomes" id="UP000005297">
    <property type="component" value="Unassembled WGS sequence"/>
</dbReference>
<dbReference type="EMBL" id="AATS01000002">
    <property type="protein sequence ID" value="EAU55565.1"/>
    <property type="molecule type" value="Genomic_DNA"/>
</dbReference>
<protein>
    <submittedName>
        <fullName evidence="2">Uncharacterized protein</fullName>
    </submittedName>
</protein>
<keyword evidence="3" id="KW-1185">Reference proteome</keyword>
<evidence type="ECO:0000313" key="2">
    <source>
        <dbReference type="EMBL" id="EAU55565.1"/>
    </source>
</evidence>
<keyword evidence="1" id="KW-0812">Transmembrane</keyword>
<evidence type="ECO:0000256" key="1">
    <source>
        <dbReference type="SAM" id="Phobius"/>
    </source>
</evidence>